<dbReference type="PROSITE" id="PS52016">
    <property type="entry name" value="TONB_DEPENDENT_REC_3"/>
    <property type="match status" value="1"/>
</dbReference>
<evidence type="ECO:0000256" key="5">
    <source>
        <dbReference type="ARBA" id="ARBA00022692"/>
    </source>
</evidence>
<organism evidence="16 17">
    <name type="scientific">Kerstersia gyiorum</name>
    <dbReference type="NCBI Taxonomy" id="206506"/>
    <lineage>
        <taxon>Bacteria</taxon>
        <taxon>Pseudomonadati</taxon>
        <taxon>Pseudomonadota</taxon>
        <taxon>Betaproteobacteria</taxon>
        <taxon>Burkholderiales</taxon>
        <taxon>Alcaligenaceae</taxon>
        <taxon>Kerstersia</taxon>
    </lineage>
</organism>
<dbReference type="STRING" id="206506.AAV32_05730"/>
<dbReference type="InterPro" id="IPR037066">
    <property type="entry name" value="Plug_dom_sf"/>
</dbReference>
<evidence type="ECO:0000313" key="16">
    <source>
        <dbReference type="EMBL" id="KKO72540.1"/>
    </source>
</evidence>
<feature type="domain" description="TonB-dependent receptor-like beta-barrel" evidence="14">
    <location>
        <begin position="226"/>
        <end position="654"/>
    </location>
</feature>
<comment type="similarity">
    <text evidence="2 10 11">Belongs to the TonB-dependent receptor family.</text>
</comment>
<evidence type="ECO:0000259" key="15">
    <source>
        <dbReference type="Pfam" id="PF07715"/>
    </source>
</evidence>
<proteinExistence type="inferred from homology"/>
<feature type="signal peptide" evidence="13">
    <location>
        <begin position="1"/>
        <end position="27"/>
    </location>
</feature>
<keyword evidence="3 10" id="KW-0813">Transport</keyword>
<feature type="region of interest" description="Disordered" evidence="12">
    <location>
        <begin position="280"/>
        <end position="301"/>
    </location>
</feature>
<dbReference type="PANTHER" id="PTHR30069">
    <property type="entry name" value="TONB-DEPENDENT OUTER MEMBRANE RECEPTOR"/>
    <property type="match status" value="1"/>
</dbReference>
<dbReference type="SUPFAM" id="SSF56935">
    <property type="entry name" value="Porins"/>
    <property type="match status" value="1"/>
</dbReference>
<evidence type="ECO:0000259" key="14">
    <source>
        <dbReference type="Pfam" id="PF00593"/>
    </source>
</evidence>
<dbReference type="RefSeq" id="WP_068368725.1">
    <property type="nucleotide sequence ID" value="NZ_LBNE01000002.1"/>
</dbReference>
<reference evidence="16 17" key="1">
    <citation type="submission" date="2015-04" db="EMBL/GenBank/DDBJ databases">
        <title>Genome sequence of Kerstersia gyiorum CG1.</title>
        <authorList>
            <person name="Greninger A.L."/>
            <person name="Kozyreva V."/>
            <person name="Chaturvedi V."/>
        </authorList>
    </citation>
    <scope>NUCLEOTIDE SEQUENCE [LARGE SCALE GENOMIC DNA]</scope>
    <source>
        <strain evidence="16 17">CG1</strain>
    </source>
</reference>
<evidence type="ECO:0000256" key="12">
    <source>
        <dbReference type="SAM" id="MobiDB-lite"/>
    </source>
</evidence>
<comment type="caution">
    <text evidence="16">The sequence shown here is derived from an EMBL/GenBank/DDBJ whole genome shotgun (WGS) entry which is preliminary data.</text>
</comment>
<keyword evidence="4 10" id="KW-1134">Transmembrane beta strand</keyword>
<accession>A0A171KUH3</accession>
<dbReference type="Gene3D" id="2.40.170.20">
    <property type="entry name" value="TonB-dependent receptor, beta-barrel domain"/>
    <property type="match status" value="1"/>
</dbReference>
<keyword evidence="8 16" id="KW-0675">Receptor</keyword>
<evidence type="ECO:0000256" key="3">
    <source>
        <dbReference type="ARBA" id="ARBA00022448"/>
    </source>
</evidence>
<evidence type="ECO:0000256" key="2">
    <source>
        <dbReference type="ARBA" id="ARBA00009810"/>
    </source>
</evidence>
<feature type="chain" id="PRO_5007908776" evidence="13">
    <location>
        <begin position="28"/>
        <end position="685"/>
    </location>
</feature>
<dbReference type="InterPro" id="IPR039426">
    <property type="entry name" value="TonB-dep_rcpt-like"/>
</dbReference>
<protein>
    <submittedName>
        <fullName evidence="16">TonB-dependent receptor</fullName>
    </submittedName>
</protein>
<dbReference type="InterPro" id="IPR012910">
    <property type="entry name" value="Plug_dom"/>
</dbReference>
<keyword evidence="7 10" id="KW-0472">Membrane</keyword>
<evidence type="ECO:0000256" key="4">
    <source>
        <dbReference type="ARBA" id="ARBA00022452"/>
    </source>
</evidence>
<dbReference type="Proteomes" id="UP000078084">
    <property type="component" value="Unassembled WGS sequence"/>
</dbReference>
<dbReference type="Pfam" id="PF00593">
    <property type="entry name" value="TonB_dep_Rec_b-barrel"/>
    <property type="match status" value="1"/>
</dbReference>
<evidence type="ECO:0000256" key="6">
    <source>
        <dbReference type="ARBA" id="ARBA00023077"/>
    </source>
</evidence>
<feature type="compositionally biased region" description="Basic and acidic residues" evidence="12">
    <location>
        <begin position="281"/>
        <end position="301"/>
    </location>
</feature>
<evidence type="ECO:0000256" key="8">
    <source>
        <dbReference type="ARBA" id="ARBA00023170"/>
    </source>
</evidence>
<evidence type="ECO:0000256" key="7">
    <source>
        <dbReference type="ARBA" id="ARBA00023136"/>
    </source>
</evidence>
<dbReference type="AlphaFoldDB" id="A0A171KUH3"/>
<evidence type="ECO:0000256" key="1">
    <source>
        <dbReference type="ARBA" id="ARBA00004571"/>
    </source>
</evidence>
<keyword evidence="17" id="KW-1185">Reference proteome</keyword>
<dbReference type="PANTHER" id="PTHR30069:SF40">
    <property type="entry name" value="TONB-DEPENDENT RECEPTOR NMB0964-RELATED"/>
    <property type="match status" value="1"/>
</dbReference>
<evidence type="ECO:0000313" key="17">
    <source>
        <dbReference type="Proteomes" id="UP000078084"/>
    </source>
</evidence>
<dbReference type="InterPro" id="IPR036942">
    <property type="entry name" value="Beta-barrel_TonB_sf"/>
</dbReference>
<keyword evidence="9 10" id="KW-0998">Cell outer membrane</keyword>
<dbReference type="GO" id="GO:0044718">
    <property type="term" value="P:siderophore transmembrane transport"/>
    <property type="evidence" value="ECO:0007669"/>
    <property type="project" value="TreeGrafter"/>
</dbReference>
<evidence type="ECO:0000256" key="11">
    <source>
        <dbReference type="RuleBase" id="RU003357"/>
    </source>
</evidence>
<comment type="subcellular location">
    <subcellularLocation>
        <location evidence="1 10">Cell outer membrane</location>
        <topology evidence="1 10">Multi-pass membrane protein</topology>
    </subcellularLocation>
</comment>
<evidence type="ECO:0000256" key="13">
    <source>
        <dbReference type="SAM" id="SignalP"/>
    </source>
</evidence>
<keyword evidence="5 10" id="KW-0812">Transmembrane</keyword>
<sequence length="685" mass="75414">MFLRPRPLHAALAAVLFGSPAILHAQAATADVTQLAPVVITADALQREQGNLAQTSTVLQDEDLAWHRRGTLGLTLDHLPGINSDSFGNGATRPVIRGQTAPRVKVLSDGADIFDASSVSPDHIVTVDPLLARRVEVLRGPAALLYGGSAIGGVVNVVDDKIPTRIPDNGLSGQLQLRGATGSNERAGAFAVTAGEGNVALHVEGSRLRSDDYRVPGQDFSKVADSNTDSTQGSLGFSFIGDRGYLGLAYSYREDDYGLPGHSHEYESCHPHGSTLHCGSHSHDNDHDHEHSHDHGEDGHSATAHLRSERVDLRGELRDPLPGFDRLRLRASHTDYRHDERDAGEVATTFTNHGRDLRLELQHQPLGRWHGVVGLQTARSHFESSGLESFVPRTRTSSTGLFLLEEYRHEDWRFEVGARQEWQRMTPTAGTQPRKSGHANSLSAAAIWDFTPGYAATVSFSRSQRLANAQETYAKGVHLATNTYERGNTDLGRETANTVELGLRKDEGDLSFALNAYHSRVDGYIYAETLDQFEDFRLIEYTQRDASFTGLEAEATYQYSKAFSTTIFGDYVRGKLRDPHANLPRIPAARLGLRANTAWQQWHGFLEYYRVFSQNKIASYEEDTPGYNMVNAGLSYSGKLDGARYRLYLQGNNLLDRVAYNHVSFISRAAPIQGRSVIAGVGVEF</sequence>
<keyword evidence="6 11" id="KW-0798">TonB box</keyword>
<dbReference type="EMBL" id="LBNE01000002">
    <property type="protein sequence ID" value="KKO72540.1"/>
    <property type="molecule type" value="Genomic_DNA"/>
</dbReference>
<evidence type="ECO:0000256" key="9">
    <source>
        <dbReference type="ARBA" id="ARBA00023237"/>
    </source>
</evidence>
<dbReference type="Pfam" id="PF07715">
    <property type="entry name" value="Plug"/>
    <property type="match status" value="1"/>
</dbReference>
<feature type="domain" description="TonB-dependent receptor plug" evidence="15">
    <location>
        <begin position="51"/>
        <end position="154"/>
    </location>
</feature>
<dbReference type="GO" id="GO:0015344">
    <property type="term" value="F:siderophore uptake transmembrane transporter activity"/>
    <property type="evidence" value="ECO:0007669"/>
    <property type="project" value="TreeGrafter"/>
</dbReference>
<keyword evidence="13" id="KW-0732">Signal</keyword>
<name>A0A171KUH3_9BURK</name>
<gene>
    <name evidence="16" type="ORF">AAV32_05730</name>
</gene>
<dbReference type="GO" id="GO:0009279">
    <property type="term" value="C:cell outer membrane"/>
    <property type="evidence" value="ECO:0007669"/>
    <property type="project" value="UniProtKB-SubCell"/>
</dbReference>
<dbReference type="PATRIC" id="fig|206506.3.peg.1226"/>
<dbReference type="InterPro" id="IPR000531">
    <property type="entry name" value="Beta-barrel_TonB"/>
</dbReference>
<dbReference type="Gene3D" id="2.170.130.10">
    <property type="entry name" value="TonB-dependent receptor, plug domain"/>
    <property type="match status" value="1"/>
</dbReference>
<evidence type="ECO:0000256" key="10">
    <source>
        <dbReference type="PROSITE-ProRule" id="PRU01360"/>
    </source>
</evidence>